<evidence type="ECO:0000256" key="1">
    <source>
        <dbReference type="ARBA" id="ARBA00010652"/>
    </source>
</evidence>
<gene>
    <name evidence="4" type="ORF">KV113_17480</name>
</gene>
<dbReference type="InterPro" id="IPR038332">
    <property type="entry name" value="PPE_sf"/>
</dbReference>
<comment type="caution">
    <text evidence="4">The sequence shown here is derived from an EMBL/GenBank/DDBJ whole genome shotgun (WGS) entry which is preliminary data.</text>
</comment>
<feature type="compositionally biased region" description="Basic and acidic residues" evidence="2">
    <location>
        <begin position="386"/>
        <end position="395"/>
    </location>
</feature>
<feature type="compositionally biased region" description="Low complexity" evidence="2">
    <location>
        <begin position="185"/>
        <end position="207"/>
    </location>
</feature>
<feature type="region of interest" description="Disordered" evidence="2">
    <location>
        <begin position="335"/>
        <end position="414"/>
    </location>
</feature>
<dbReference type="Pfam" id="PF00823">
    <property type="entry name" value="PPE"/>
    <property type="match status" value="1"/>
</dbReference>
<keyword evidence="5" id="KW-1185">Reference proteome</keyword>
<dbReference type="PANTHER" id="PTHR46766">
    <property type="entry name" value="GLUTAMINE-RICH PROTEIN 2"/>
    <property type="match status" value="1"/>
</dbReference>
<accession>A0ABU5XZB8</accession>
<evidence type="ECO:0000259" key="3">
    <source>
        <dbReference type="Pfam" id="PF00823"/>
    </source>
</evidence>
<feature type="region of interest" description="Disordered" evidence="2">
    <location>
        <begin position="174"/>
        <end position="207"/>
    </location>
</feature>
<reference evidence="4 5" key="1">
    <citation type="submission" date="2023-12" db="EMBL/GenBank/DDBJ databases">
        <title>Description of new species of Mycobacterium terrae complex isolated from sewage at the Sao Paulo Zoological Park Foundation in Brazil.</title>
        <authorList>
            <person name="Romagnoli C.L."/>
            <person name="Conceicao E.C."/>
            <person name="Machado E."/>
            <person name="Barreto L.B.P.F."/>
            <person name="Sharma A."/>
            <person name="Silva N.M."/>
            <person name="Marques L.E."/>
            <person name="Juliana M.A."/>
            <person name="Lourenco M.C.S."/>
            <person name="Digiampietri L.A."/>
            <person name="Suffys P.N."/>
            <person name="Viana-Niero C."/>
        </authorList>
    </citation>
    <scope>NUCLEOTIDE SEQUENCE [LARGE SCALE GENOMIC DNA]</scope>
    <source>
        <strain evidence="4 5">MYC340</strain>
    </source>
</reference>
<dbReference type="Gene3D" id="1.20.1260.20">
    <property type="entry name" value="PPE superfamily"/>
    <property type="match status" value="1"/>
</dbReference>
<feature type="compositionally biased region" description="Polar residues" evidence="2">
    <location>
        <begin position="339"/>
        <end position="348"/>
    </location>
</feature>
<name>A0ABU5XZB8_9MYCO</name>
<dbReference type="EMBL" id="JAYJJU010000018">
    <property type="protein sequence ID" value="MEB3033346.1"/>
    <property type="molecule type" value="Genomic_DNA"/>
</dbReference>
<organism evidence="4 5">
    <name type="scientific">[Mycobacterium] nativiensis</name>
    <dbReference type="NCBI Taxonomy" id="2855503"/>
    <lineage>
        <taxon>Bacteria</taxon>
        <taxon>Bacillati</taxon>
        <taxon>Actinomycetota</taxon>
        <taxon>Actinomycetes</taxon>
        <taxon>Mycobacteriales</taxon>
        <taxon>Mycobacteriaceae</taxon>
        <taxon>Mycolicibacter</taxon>
    </lineage>
</organism>
<dbReference type="PANTHER" id="PTHR46766:SF1">
    <property type="entry name" value="GLUTAMINE-RICH PROTEIN 2"/>
    <property type="match status" value="1"/>
</dbReference>
<evidence type="ECO:0000313" key="4">
    <source>
        <dbReference type="EMBL" id="MEB3033346.1"/>
    </source>
</evidence>
<dbReference type="Proteomes" id="UP001298593">
    <property type="component" value="Unassembled WGS sequence"/>
</dbReference>
<evidence type="ECO:0000313" key="5">
    <source>
        <dbReference type="Proteomes" id="UP001298593"/>
    </source>
</evidence>
<proteinExistence type="inferred from homology"/>
<dbReference type="SUPFAM" id="SSF140459">
    <property type="entry name" value="PE/PPE dimer-like"/>
    <property type="match status" value="1"/>
</dbReference>
<dbReference type="InterPro" id="IPR000030">
    <property type="entry name" value="PPE_dom"/>
</dbReference>
<protein>
    <submittedName>
        <fullName evidence="4">PPE domain-containing protein</fullName>
    </submittedName>
</protein>
<evidence type="ECO:0000256" key="2">
    <source>
        <dbReference type="SAM" id="MobiDB-lite"/>
    </source>
</evidence>
<feature type="compositionally biased region" description="Pro residues" evidence="2">
    <location>
        <begin position="174"/>
        <end position="184"/>
    </location>
</feature>
<sequence>MSAFGDAAAVTPEINHTLMVTGDQGASLVAAAAAYEALADMLMAELTAMGMNTATTAMVGWQGPGGLMMQMSAAEFMAVCGLASAWIRIGQIQAAEVAAAHTMAVDSMIPAEVCLTNRSTQAGLVASNFFGQNTPGIIALDAQYFLDFWVQNATARTGYGSVVSTATAALAPPPPFSPTAPNPAGPAAAVAQEAATQGTQGALQASAKTMTQVADTAVGDASAAPRSAEGMVSQLGGQMGGMLGQAGSMFGQVTQVGQQLPQMMGQAPQMFSGMLGPLSSMQGLNSASMAGLAPQAAGGVGMPGLGGLSALGGGGAGGGGGGLMSGSSALSSTFVRPASSFSTPNSPTLPGGWPGGGEQGGAAPARTAGMGGGGMYGAPPPMGRESNSESGEKSSRSMQVTTRPGANRGERQRI</sequence>
<feature type="domain" description="PPE" evidence="3">
    <location>
        <begin position="8"/>
        <end position="170"/>
    </location>
</feature>
<comment type="similarity">
    <text evidence="1">Belongs to the mycobacterial PPE family.</text>
</comment>
<dbReference type="RefSeq" id="WP_329780146.1">
    <property type="nucleotide sequence ID" value="NZ_JAYJJU010000018.1"/>
</dbReference>